<reference evidence="3" key="1">
    <citation type="submission" date="2022-01" db="EMBL/GenBank/DDBJ databases">
        <title>Genome Sequence Resource for Two Populations of Ditylenchus destructor, the Migratory Endoparasitic Phytonematode.</title>
        <authorList>
            <person name="Zhang H."/>
            <person name="Lin R."/>
            <person name="Xie B."/>
        </authorList>
    </citation>
    <scope>NUCLEOTIDE SEQUENCE</scope>
    <source>
        <strain evidence="3">BazhouSP</strain>
    </source>
</reference>
<evidence type="ECO:0000313" key="3">
    <source>
        <dbReference type="EMBL" id="KAI1717084.1"/>
    </source>
</evidence>
<name>A0AAD4N848_9BILA</name>
<keyword evidence="4" id="KW-1185">Reference proteome</keyword>
<dbReference type="InterPro" id="IPR053164">
    <property type="entry name" value="IS1016-like_transposase"/>
</dbReference>
<comment type="caution">
    <text evidence="3">The sequence shown here is derived from an EMBL/GenBank/DDBJ whole genome shotgun (WGS) entry which is preliminary data.</text>
</comment>
<sequence>MSICYSFALEDSYDRCIRETFDFKKVASATRTGEDTIAAWYKFCSEMVDGSQDFRLIVCPNNCRSAAALLPIIQQHIAPGTTIRTDMWKAYDGLDSLPDMNYTHEQVNHSDPDRPFVSEAGVHTNRVESSWRPAKDWFRKWRGRQTCGVCRNMWNILCASCKTIRGVCVNENKDGEKCKEARRMCQDCLNRYRSCNVCYDIKWGCQKCHNFRQGFAEKMVLYQWRRWCRKNNRDPFEQLLKAIAKYWNAANCPSTGNDESGVCESSENESNTENDSDEQ</sequence>
<proteinExistence type="predicted"/>
<feature type="domain" description="ISXO2-like transposase" evidence="2">
    <location>
        <begin position="25"/>
        <end position="144"/>
    </location>
</feature>
<organism evidence="3 4">
    <name type="scientific">Ditylenchus destructor</name>
    <dbReference type="NCBI Taxonomy" id="166010"/>
    <lineage>
        <taxon>Eukaryota</taxon>
        <taxon>Metazoa</taxon>
        <taxon>Ecdysozoa</taxon>
        <taxon>Nematoda</taxon>
        <taxon>Chromadorea</taxon>
        <taxon>Rhabditida</taxon>
        <taxon>Tylenchina</taxon>
        <taxon>Tylenchomorpha</taxon>
        <taxon>Sphaerularioidea</taxon>
        <taxon>Anguinidae</taxon>
        <taxon>Anguininae</taxon>
        <taxon>Ditylenchus</taxon>
    </lineage>
</organism>
<dbReference type="Pfam" id="PF12762">
    <property type="entry name" value="DDE_Tnp_IS1595"/>
    <property type="match status" value="1"/>
</dbReference>
<dbReference type="Proteomes" id="UP001201812">
    <property type="component" value="Unassembled WGS sequence"/>
</dbReference>
<dbReference type="PANTHER" id="PTHR47163:SF2">
    <property type="entry name" value="SI:DKEY-17M8.2"/>
    <property type="match status" value="1"/>
</dbReference>
<feature type="region of interest" description="Disordered" evidence="1">
    <location>
        <begin position="255"/>
        <end position="279"/>
    </location>
</feature>
<evidence type="ECO:0000313" key="4">
    <source>
        <dbReference type="Proteomes" id="UP001201812"/>
    </source>
</evidence>
<protein>
    <submittedName>
        <fullName evidence="3">ISXO2-like transposase domain-containing protein</fullName>
    </submittedName>
</protein>
<dbReference type="InterPro" id="IPR024445">
    <property type="entry name" value="Tnp_ISXO2-like"/>
</dbReference>
<evidence type="ECO:0000256" key="1">
    <source>
        <dbReference type="SAM" id="MobiDB-lite"/>
    </source>
</evidence>
<dbReference type="AlphaFoldDB" id="A0AAD4N848"/>
<dbReference type="SMART" id="SM01126">
    <property type="entry name" value="DDE_Tnp_IS1595"/>
    <property type="match status" value="1"/>
</dbReference>
<dbReference type="EMBL" id="JAKKPZ010000009">
    <property type="protein sequence ID" value="KAI1717084.1"/>
    <property type="molecule type" value="Genomic_DNA"/>
</dbReference>
<feature type="compositionally biased region" description="Acidic residues" evidence="1">
    <location>
        <begin position="266"/>
        <end position="279"/>
    </location>
</feature>
<dbReference type="PANTHER" id="PTHR47163">
    <property type="entry name" value="DDE_TNP_IS1595 DOMAIN-CONTAINING PROTEIN"/>
    <property type="match status" value="1"/>
</dbReference>
<gene>
    <name evidence="3" type="ORF">DdX_06812</name>
</gene>
<evidence type="ECO:0000259" key="2">
    <source>
        <dbReference type="SMART" id="SM01126"/>
    </source>
</evidence>
<accession>A0AAD4N848</accession>